<keyword evidence="2" id="KW-1185">Reference proteome</keyword>
<evidence type="ECO:0000313" key="1">
    <source>
        <dbReference type="EMBL" id="VVV00289.1"/>
    </source>
</evidence>
<reference evidence="1" key="1">
    <citation type="submission" date="2019-09" db="EMBL/GenBank/DDBJ databases">
        <authorList>
            <person name="Rodrigo-Torres L."/>
            <person name="Arahal R. D."/>
            <person name="Lucena T."/>
        </authorList>
    </citation>
    <scope>NUCLEOTIDE SEQUENCE</scope>
    <source>
        <strain evidence="1">ISS653</strain>
    </source>
</reference>
<dbReference type="Proteomes" id="UP000356253">
    <property type="component" value="Unassembled WGS sequence"/>
</dbReference>
<accession>A0AC61Y718</accession>
<name>A0AC61Y718_9FLAO</name>
<dbReference type="EMBL" id="CABVMM010000005">
    <property type="protein sequence ID" value="VVV00289.1"/>
    <property type="molecule type" value="Genomic_DNA"/>
</dbReference>
<proteinExistence type="predicted"/>
<gene>
    <name evidence="1" type="ORF">FVB9532_01558</name>
</gene>
<organism evidence="1 2">
    <name type="scientific">Mesonia oceanica</name>
    <dbReference type="NCBI Taxonomy" id="2687242"/>
    <lineage>
        <taxon>Bacteria</taxon>
        <taxon>Pseudomonadati</taxon>
        <taxon>Bacteroidota</taxon>
        <taxon>Flavobacteriia</taxon>
        <taxon>Flavobacteriales</taxon>
        <taxon>Flavobacteriaceae</taxon>
        <taxon>Mesonia</taxon>
    </lineage>
</organism>
<evidence type="ECO:0000313" key="2">
    <source>
        <dbReference type="Proteomes" id="UP000356253"/>
    </source>
</evidence>
<protein>
    <submittedName>
        <fullName evidence="1">Uncharacterized protein</fullName>
    </submittedName>
</protein>
<comment type="caution">
    <text evidence="1">The sequence shown here is derived from an EMBL/GenBank/DDBJ whole genome shotgun (WGS) entry which is preliminary data.</text>
</comment>
<sequence length="170" mass="19868">MKRHLLTIICIVFLVSCKSQYVNLEKDQVFKLSSDCPKEGKCKVEVKDEFTYELEKGKGGVINPVFKENTETKLFIFTYSKTKNKELTDDFYQEKILFILPYKIEEGEYSGNDLKDFNISFGKFCFCRDVAGYYPIKTGTLKITKDEIDFTFTVELDQQKIKHISFKIPQ</sequence>